<sequence length="289" mass="33190">MQQRGDYIDEKVGSILTDLGYTKTRHHDKYKNIQPFWNEEMHRRCMAAIFDYGLKEASPKVIYPALREFDSSLRPENIKSHLQKYRSNSKANQLEYRHFFERYLRKVLKVAMRQKLLQSSQAKEGDIDSSSHVRDIRDPSAQISTAPLNPLSETTQTLSPVAPIATSTSSVLPTPYSNSVDSNSHSGISPISSRQTLNEDEDDQGMSFHFQEDPFMAHQVALHDDIISKHSIRQQRMGLDGINNDNRYFPLLDYESFFENASVIESEKPLETNEAEMGNPLFFLQEPEN</sequence>
<dbReference type="InterPro" id="IPR006447">
    <property type="entry name" value="Myb_dom_plants"/>
</dbReference>
<gene>
    <name evidence="5" type="ORF">GSBLH_T00001715001</name>
</gene>
<reference evidence="5" key="1">
    <citation type="submission" date="2010-02" db="EMBL/GenBank/DDBJ databases">
        <title>Sequencing and annotation of the Blastocystis hominis genome.</title>
        <authorList>
            <person name="Wincker P."/>
        </authorList>
    </citation>
    <scope>NUCLEOTIDE SEQUENCE</scope>
    <source>
        <strain evidence="5">Singapore isolate B</strain>
    </source>
</reference>
<evidence type="ECO:0000256" key="1">
    <source>
        <dbReference type="ARBA" id="ARBA00023015"/>
    </source>
</evidence>
<feature type="region of interest" description="Disordered" evidence="4">
    <location>
        <begin position="166"/>
        <end position="200"/>
    </location>
</feature>
<dbReference type="GeneID" id="24918946"/>
<accession>D8M0H9</accession>
<dbReference type="EMBL" id="FN668643">
    <property type="protein sequence ID" value="CBK21568.2"/>
    <property type="molecule type" value="Genomic_DNA"/>
</dbReference>
<proteinExistence type="predicted"/>
<dbReference type="AlphaFoldDB" id="D8M0H9"/>
<keyword evidence="1" id="KW-0805">Transcription regulation</keyword>
<evidence type="ECO:0000256" key="4">
    <source>
        <dbReference type="SAM" id="MobiDB-lite"/>
    </source>
</evidence>
<dbReference type="Gene3D" id="1.10.10.60">
    <property type="entry name" value="Homeodomain-like"/>
    <property type="match status" value="1"/>
</dbReference>
<organism evidence="5">
    <name type="scientific">Blastocystis hominis</name>
    <dbReference type="NCBI Taxonomy" id="12968"/>
    <lineage>
        <taxon>Eukaryota</taxon>
        <taxon>Sar</taxon>
        <taxon>Stramenopiles</taxon>
        <taxon>Bigyra</taxon>
        <taxon>Opalozoa</taxon>
        <taxon>Opalinata</taxon>
        <taxon>Blastocystidae</taxon>
        <taxon>Blastocystis</taxon>
    </lineage>
</organism>
<dbReference type="SUPFAM" id="SSF46689">
    <property type="entry name" value="Homeodomain-like"/>
    <property type="match status" value="1"/>
</dbReference>
<feature type="compositionally biased region" description="Low complexity" evidence="4">
    <location>
        <begin position="182"/>
        <end position="193"/>
    </location>
</feature>
<feature type="compositionally biased region" description="Polar residues" evidence="4">
    <location>
        <begin position="166"/>
        <end position="181"/>
    </location>
</feature>
<name>D8M0H9_BLAHO</name>
<dbReference type="Proteomes" id="UP000008312">
    <property type="component" value="Unassembled WGS sequence"/>
</dbReference>
<evidence type="ECO:0000313" key="6">
    <source>
        <dbReference type="Proteomes" id="UP000008312"/>
    </source>
</evidence>
<protein>
    <recommendedName>
        <fullName evidence="7">HTH myb-type domain-containing protein</fullName>
    </recommendedName>
</protein>
<evidence type="ECO:0008006" key="7">
    <source>
        <dbReference type="Google" id="ProtNLM"/>
    </source>
</evidence>
<keyword evidence="2" id="KW-0804">Transcription</keyword>
<dbReference type="InterPro" id="IPR009057">
    <property type="entry name" value="Homeodomain-like_sf"/>
</dbReference>
<dbReference type="OrthoDB" id="60033at2759"/>
<evidence type="ECO:0000256" key="3">
    <source>
        <dbReference type="ARBA" id="ARBA00023242"/>
    </source>
</evidence>
<dbReference type="GO" id="GO:0003677">
    <property type="term" value="F:DNA binding"/>
    <property type="evidence" value="ECO:0007669"/>
    <property type="project" value="InterPro"/>
</dbReference>
<dbReference type="RefSeq" id="XP_012895616.1">
    <property type="nucleotide sequence ID" value="XM_013040162.1"/>
</dbReference>
<evidence type="ECO:0000256" key="2">
    <source>
        <dbReference type="ARBA" id="ARBA00023163"/>
    </source>
</evidence>
<keyword evidence="6" id="KW-1185">Reference proteome</keyword>
<keyword evidence="3" id="KW-0539">Nucleus</keyword>
<dbReference type="NCBIfam" id="TIGR01557">
    <property type="entry name" value="myb_SHAQKYF"/>
    <property type="match status" value="1"/>
</dbReference>
<dbReference type="InParanoid" id="D8M0H9"/>
<evidence type="ECO:0000313" key="5">
    <source>
        <dbReference type="EMBL" id="CBK21568.2"/>
    </source>
</evidence>